<protein>
    <submittedName>
        <fullName evidence="6">Lysine-specific histone demethylase 1A like protein</fullName>
    </submittedName>
</protein>
<dbReference type="OrthoDB" id="9982100at2759"/>
<keyword evidence="2" id="KW-0560">Oxidoreductase</keyword>
<evidence type="ECO:0000256" key="2">
    <source>
        <dbReference type="ARBA" id="ARBA00023002"/>
    </source>
</evidence>
<dbReference type="Proteomes" id="UP000689129">
    <property type="component" value="Unassembled WGS sequence"/>
</dbReference>
<proteinExistence type="inferred from homology"/>
<feature type="DNA-binding region" description="HMG box" evidence="3">
    <location>
        <begin position="759"/>
        <end position="834"/>
    </location>
</feature>
<comment type="similarity">
    <text evidence="1">Belongs to the flavin monoamine oxidase family.</text>
</comment>
<dbReference type="GO" id="GO:0003677">
    <property type="term" value="F:DNA binding"/>
    <property type="evidence" value="ECO:0007669"/>
    <property type="project" value="UniProtKB-UniRule"/>
</dbReference>
<dbReference type="GO" id="GO:0005634">
    <property type="term" value="C:nucleus"/>
    <property type="evidence" value="ECO:0007669"/>
    <property type="project" value="UniProtKB-UniRule"/>
</dbReference>
<organism evidence="6 7">
    <name type="scientific">Verticillium longisporum</name>
    <name type="common">Verticillium dahliae var. longisporum</name>
    <dbReference type="NCBI Taxonomy" id="100787"/>
    <lineage>
        <taxon>Eukaryota</taxon>
        <taxon>Fungi</taxon>
        <taxon>Dikarya</taxon>
        <taxon>Ascomycota</taxon>
        <taxon>Pezizomycotina</taxon>
        <taxon>Sordariomycetes</taxon>
        <taxon>Hypocreomycetidae</taxon>
        <taxon>Glomerellales</taxon>
        <taxon>Plectosphaerellaceae</taxon>
        <taxon>Verticillium</taxon>
    </lineage>
</organism>
<keyword evidence="6" id="KW-0808">Transferase</keyword>
<dbReference type="Pfam" id="PF00505">
    <property type="entry name" value="HMG_box"/>
    <property type="match status" value="1"/>
</dbReference>
<dbReference type="PROSITE" id="PS50118">
    <property type="entry name" value="HMG_BOX_2"/>
    <property type="match status" value="1"/>
</dbReference>
<dbReference type="EMBL" id="JAEMWZ010000213">
    <property type="protein sequence ID" value="KAG7131071.1"/>
    <property type="molecule type" value="Genomic_DNA"/>
</dbReference>
<feature type="region of interest" description="Disordered" evidence="4">
    <location>
        <begin position="1"/>
        <end position="50"/>
    </location>
</feature>
<keyword evidence="6" id="KW-0489">Methyltransferase</keyword>
<gene>
    <name evidence="6" type="ORF">HYQ45_010249</name>
</gene>
<dbReference type="InterPro" id="IPR050281">
    <property type="entry name" value="Flavin_monoamine_oxidase"/>
</dbReference>
<dbReference type="GO" id="GO:0016491">
    <property type="term" value="F:oxidoreductase activity"/>
    <property type="evidence" value="ECO:0007669"/>
    <property type="project" value="UniProtKB-KW"/>
</dbReference>
<comment type="caution">
    <text evidence="6">The sequence shown here is derived from an EMBL/GenBank/DDBJ whole genome shotgun (WGS) entry which is preliminary data.</text>
</comment>
<name>A0A8I2ZH03_VERLO</name>
<evidence type="ECO:0000313" key="7">
    <source>
        <dbReference type="Proteomes" id="UP000689129"/>
    </source>
</evidence>
<evidence type="ECO:0000256" key="4">
    <source>
        <dbReference type="SAM" id="MobiDB-lite"/>
    </source>
</evidence>
<sequence>MSEIASEIVVHGEDMDVDDSMNDTSMATSAVASPAEFSGNEDMAEPSPHRDILQTNRNSLESPMSHTSEQSELSSLLSSVSSKATTTHNQVTTYLNVRNGIVRLCVRWFDVASVCYDWLVRNGFINFGCVEFPTVDEEKEGEPPTTKQKTIVVIGGGMSGLGCARQLENLAKQYKDQFRELGELPPKVVVLEGRTRVGGRVYSRAFTTKPTLSVPGFPGERYTAEMGETTIYDSNGRPVDPLRDDLVEKLYNDCLDRVSEYKHHNQPSKLIRGNHDYIEHGRDSGTDGSKTIAESEEAAAALPHAAPVSQQNVPERVNRVPVSADKLTGRIHTEPGTPATSKASEKAKEMGWTLKNNITPEANIDLDDAAARPDATLGSVLDEAIGQYRNLVDLTAQDHRLINWHVANLEYSNATSLHNLSLGNWDIDAGNEWEGKHTMVAGGYQTVPRGLALCPTPLDLKTNAPVHKIKYSSEGGLKRSLVECEDGTVVEADYVVSTIPLGVLKQGSVEFDPPLPGWKTDVIERIGFGVLNKVILVYDKPFWDTERHIFGVLRDAPNRHSVAQSDYASQRGRFFQWFNVTQTTGLPCLVALMAGVAGFDTERESNEDLVKEATGILRGVFGRKVPFPVEAVITRWGSDKFSRGSYSSSGPGMHPHDYDVMAKPVGNLYFAGEHTIGTHPATVHGAYMSGLRAASEVFDAMLGPIDIPSPLVLSKNSAVLKRKSPVEVYDPERARRDAHEAAVWDYIISTIGERPIPPGKVAANAYVLYNKAFFDEARKRCEKERSGKKKVSPNDVRVMTSKMWRAASAEERKPFEEDAVNAKAAHALAVQEYNDGSVRWDEAAINLRAEYEEEHDLAGSATLTADGKHRRTSKPVDYAEDDESVSE</sequence>
<dbReference type="GO" id="GO:0032259">
    <property type="term" value="P:methylation"/>
    <property type="evidence" value="ECO:0007669"/>
    <property type="project" value="UniProtKB-KW"/>
</dbReference>
<dbReference type="InterPro" id="IPR002937">
    <property type="entry name" value="Amino_oxidase"/>
</dbReference>
<dbReference type="GO" id="GO:0003682">
    <property type="term" value="F:chromatin binding"/>
    <property type="evidence" value="ECO:0007669"/>
    <property type="project" value="TreeGrafter"/>
</dbReference>
<feature type="compositionally biased region" description="Acidic residues" evidence="4">
    <location>
        <begin position="878"/>
        <end position="887"/>
    </location>
</feature>
<feature type="domain" description="HMG box" evidence="5">
    <location>
        <begin position="759"/>
        <end position="834"/>
    </location>
</feature>
<dbReference type="SMART" id="SM00398">
    <property type="entry name" value="HMG"/>
    <property type="match status" value="1"/>
</dbReference>
<evidence type="ECO:0000256" key="1">
    <source>
        <dbReference type="ARBA" id="ARBA00005995"/>
    </source>
</evidence>
<dbReference type="PANTHER" id="PTHR10742">
    <property type="entry name" value="FLAVIN MONOAMINE OXIDASE"/>
    <property type="match status" value="1"/>
</dbReference>
<dbReference type="AlphaFoldDB" id="A0A8I2ZH03"/>
<keyword evidence="3" id="KW-0539">Nucleus</keyword>
<reference evidence="6" key="1">
    <citation type="journal article" date="2021" name="Mol. Plant Pathol.">
        <title>A 20-kb lineage-specific genomic region tames virulence in pathogenic amphidiploid Verticillium longisporum.</title>
        <authorList>
            <person name="Harting R."/>
            <person name="Starke J."/>
            <person name="Kusch H."/>
            <person name="Poggeler S."/>
            <person name="Maurus I."/>
            <person name="Schluter R."/>
            <person name="Landesfeind M."/>
            <person name="Bulla I."/>
            <person name="Nowrousian M."/>
            <person name="de Jonge R."/>
            <person name="Stahlhut G."/>
            <person name="Hoff K.J."/>
            <person name="Asshauer K.P."/>
            <person name="Thurmer A."/>
            <person name="Stanke M."/>
            <person name="Daniel R."/>
            <person name="Morgenstern B."/>
            <person name="Thomma B.P.H.J."/>
            <person name="Kronstad J.W."/>
            <person name="Braus-Stromeyer S.A."/>
            <person name="Braus G.H."/>
        </authorList>
    </citation>
    <scope>NUCLEOTIDE SEQUENCE</scope>
    <source>
        <strain evidence="6">Vl32</strain>
    </source>
</reference>
<evidence type="ECO:0000256" key="3">
    <source>
        <dbReference type="PROSITE-ProRule" id="PRU00267"/>
    </source>
</evidence>
<dbReference type="InterPro" id="IPR009071">
    <property type="entry name" value="HMG_box_dom"/>
</dbReference>
<dbReference type="PANTHER" id="PTHR10742:SF386">
    <property type="entry name" value="LYSINE-SPECIFIC HISTONE DEMETHYLASE 1A"/>
    <property type="match status" value="1"/>
</dbReference>
<evidence type="ECO:0000313" key="6">
    <source>
        <dbReference type="EMBL" id="KAG7131071.1"/>
    </source>
</evidence>
<keyword evidence="3" id="KW-0238">DNA-binding</keyword>
<accession>A0A8I2ZH03</accession>
<evidence type="ECO:0000259" key="5">
    <source>
        <dbReference type="PROSITE" id="PS50118"/>
    </source>
</evidence>
<dbReference type="GO" id="GO:0006338">
    <property type="term" value="P:chromatin remodeling"/>
    <property type="evidence" value="ECO:0007669"/>
    <property type="project" value="TreeGrafter"/>
</dbReference>
<feature type="region of interest" description="Disordered" evidence="4">
    <location>
        <begin position="856"/>
        <end position="887"/>
    </location>
</feature>
<dbReference type="GO" id="GO:0050660">
    <property type="term" value="F:flavin adenine dinucleotide binding"/>
    <property type="evidence" value="ECO:0007669"/>
    <property type="project" value="TreeGrafter"/>
</dbReference>
<feature type="compositionally biased region" description="Polar residues" evidence="4">
    <location>
        <begin position="22"/>
        <end position="31"/>
    </location>
</feature>
<dbReference type="GO" id="GO:0008168">
    <property type="term" value="F:methyltransferase activity"/>
    <property type="evidence" value="ECO:0007669"/>
    <property type="project" value="UniProtKB-KW"/>
</dbReference>
<dbReference type="Pfam" id="PF01593">
    <property type="entry name" value="Amino_oxidase"/>
    <property type="match status" value="1"/>
</dbReference>